<organism evidence="4 5">
    <name type="scientific">Daphnia pulex</name>
    <name type="common">Water flea</name>
    <dbReference type="NCBI Taxonomy" id="6669"/>
    <lineage>
        <taxon>Eukaryota</taxon>
        <taxon>Metazoa</taxon>
        <taxon>Ecdysozoa</taxon>
        <taxon>Arthropoda</taxon>
        <taxon>Crustacea</taxon>
        <taxon>Branchiopoda</taxon>
        <taxon>Diplostraca</taxon>
        <taxon>Cladocera</taxon>
        <taxon>Anomopoda</taxon>
        <taxon>Daphniidae</taxon>
        <taxon>Daphnia</taxon>
    </lineage>
</organism>
<dbReference type="PhylomeDB" id="E9I1B9"/>
<dbReference type="Proteomes" id="UP000000305">
    <property type="component" value="Unassembled WGS sequence"/>
</dbReference>
<dbReference type="SUPFAM" id="SSF48371">
    <property type="entry name" value="ARM repeat"/>
    <property type="match status" value="1"/>
</dbReference>
<dbReference type="Gene3D" id="1.25.10.10">
    <property type="entry name" value="Leucine-rich Repeat Variant"/>
    <property type="match status" value="1"/>
</dbReference>
<proteinExistence type="inferred from homology"/>
<dbReference type="EMBL" id="GL733751">
    <property type="protein sequence ID" value="EFX62211.1"/>
    <property type="molecule type" value="Genomic_DNA"/>
</dbReference>
<feature type="non-terminal residue" evidence="4">
    <location>
        <position position="240"/>
    </location>
</feature>
<dbReference type="KEGG" id="dpx:DAPPUDRAFT_337263"/>
<dbReference type="InterPro" id="IPR011989">
    <property type="entry name" value="ARM-like"/>
</dbReference>
<accession>E9I1B9</accession>
<dbReference type="eggNOG" id="KOG0166">
    <property type="taxonomic scope" value="Eukaryota"/>
</dbReference>
<dbReference type="HOGENOM" id="CLU_1158859_0_0_1"/>
<comment type="similarity">
    <text evidence="1">Belongs to the importin alpha family.</text>
</comment>
<dbReference type="STRING" id="6669.E9I1B9"/>
<dbReference type="InParanoid" id="E9I1B9"/>
<dbReference type="InterPro" id="IPR016024">
    <property type="entry name" value="ARM-type_fold"/>
</dbReference>
<keyword evidence="5" id="KW-1185">Reference proteome</keyword>
<sequence length="240" mass="26559">MDFGEPLKSLGQRLGFFYDCRYKTNLSFEGNTPVETDKLYKEAIGTTRASMTVFRREKLEETQGENLYQEQPSQQHPLRRWPQTKCGAGIEAEDDSAKAKVAEVIEEENPEIGVRSTLSSISAWTLSNLCRNYHISDPAVPKICPAFGNLISNDDPKTPHCPCWDIAFLIDTPSKTIKEIVHAGLVSPLVSILNHNQGALVTPVNIKAISRLETGTEIQIGCVFTDGAMPLLAKFGLTYS</sequence>
<evidence type="ECO:0000256" key="1">
    <source>
        <dbReference type="ARBA" id="ARBA00010394"/>
    </source>
</evidence>
<protein>
    <submittedName>
        <fullName evidence="4">Uncharacterized protein</fullName>
    </submittedName>
</protein>
<reference evidence="4 5" key="1">
    <citation type="journal article" date="2011" name="Science">
        <title>The ecoresponsive genome of Daphnia pulex.</title>
        <authorList>
            <person name="Colbourne J.K."/>
            <person name="Pfrender M.E."/>
            <person name="Gilbert D."/>
            <person name="Thomas W.K."/>
            <person name="Tucker A."/>
            <person name="Oakley T.H."/>
            <person name="Tokishita S."/>
            <person name="Aerts A."/>
            <person name="Arnold G.J."/>
            <person name="Basu M.K."/>
            <person name="Bauer D.J."/>
            <person name="Caceres C.E."/>
            <person name="Carmel L."/>
            <person name="Casola C."/>
            <person name="Choi J.H."/>
            <person name="Detter J.C."/>
            <person name="Dong Q."/>
            <person name="Dusheyko S."/>
            <person name="Eads B.D."/>
            <person name="Frohlich T."/>
            <person name="Geiler-Samerotte K.A."/>
            <person name="Gerlach D."/>
            <person name="Hatcher P."/>
            <person name="Jogdeo S."/>
            <person name="Krijgsveld J."/>
            <person name="Kriventseva E.V."/>
            <person name="Kultz D."/>
            <person name="Laforsch C."/>
            <person name="Lindquist E."/>
            <person name="Lopez J."/>
            <person name="Manak J.R."/>
            <person name="Muller J."/>
            <person name="Pangilinan J."/>
            <person name="Patwardhan R.P."/>
            <person name="Pitluck S."/>
            <person name="Pritham E.J."/>
            <person name="Rechtsteiner A."/>
            <person name="Rho M."/>
            <person name="Rogozin I.B."/>
            <person name="Sakarya O."/>
            <person name="Salamov A."/>
            <person name="Schaack S."/>
            <person name="Shapiro H."/>
            <person name="Shiga Y."/>
            <person name="Skalitzky C."/>
            <person name="Smith Z."/>
            <person name="Souvorov A."/>
            <person name="Sung W."/>
            <person name="Tang Z."/>
            <person name="Tsuchiya D."/>
            <person name="Tu H."/>
            <person name="Vos H."/>
            <person name="Wang M."/>
            <person name="Wolf Y.I."/>
            <person name="Yamagata H."/>
            <person name="Yamada T."/>
            <person name="Ye Y."/>
            <person name="Shaw J.R."/>
            <person name="Andrews J."/>
            <person name="Crease T.J."/>
            <person name="Tang H."/>
            <person name="Lucas S.M."/>
            <person name="Robertson H.M."/>
            <person name="Bork P."/>
            <person name="Koonin E.V."/>
            <person name="Zdobnov E.M."/>
            <person name="Grigoriev I.V."/>
            <person name="Lynch M."/>
            <person name="Boore J.L."/>
        </authorList>
    </citation>
    <scope>NUCLEOTIDE SEQUENCE [LARGE SCALE GENOMIC DNA]</scope>
</reference>
<dbReference type="PANTHER" id="PTHR23316">
    <property type="entry name" value="IMPORTIN ALPHA"/>
    <property type="match status" value="1"/>
</dbReference>
<dbReference type="OrthoDB" id="7537227at2759"/>
<keyword evidence="2" id="KW-0813">Transport</keyword>
<dbReference type="GO" id="GO:0015031">
    <property type="term" value="P:protein transport"/>
    <property type="evidence" value="ECO:0007669"/>
    <property type="project" value="UniProtKB-KW"/>
</dbReference>
<evidence type="ECO:0000256" key="2">
    <source>
        <dbReference type="ARBA" id="ARBA00022448"/>
    </source>
</evidence>
<dbReference type="AlphaFoldDB" id="E9I1B9"/>
<evidence type="ECO:0000313" key="5">
    <source>
        <dbReference type="Proteomes" id="UP000000305"/>
    </source>
</evidence>
<gene>
    <name evidence="4" type="ORF">DAPPUDRAFT_337263</name>
</gene>
<evidence type="ECO:0000313" key="4">
    <source>
        <dbReference type="EMBL" id="EFX62211.1"/>
    </source>
</evidence>
<keyword evidence="3" id="KW-0653">Protein transport</keyword>
<name>E9I1B9_DAPPU</name>
<evidence type="ECO:0000256" key="3">
    <source>
        <dbReference type="ARBA" id="ARBA00022927"/>
    </source>
</evidence>